<dbReference type="PANTHER" id="PTHR46601:SF1">
    <property type="entry name" value="ADF-H DOMAIN-CONTAINING PROTEIN"/>
    <property type="match status" value="1"/>
</dbReference>
<dbReference type="STRING" id="225164.V4BSA0"/>
<dbReference type="RefSeq" id="XP_009057470.1">
    <property type="nucleotide sequence ID" value="XM_009059222.1"/>
</dbReference>
<dbReference type="CTD" id="20239275"/>
<sequence>MKHASLSQVQQSKVRRHLLVGNVFLEEVRESKQSISYTKRNILHRLAAGKIAKKYRCIRSLSRLTGLSRNHLGRVNSKSVISNNFHRLREVRIFKQKVIEFMERDDNSRTMPGKSDFTKINHHTKVTTRVLTDYLSNLHQKYLSENHEVKLSLASFSRIRPKHIRKTAFISRSTCLCTRHQNMALFLKAIQRSGASVPSNPESFLREVTDLRQITESITEEEITFGQWKRVPFEEKGKTKMVMKIVEEKVIKAEFVSKLTSQFEDFKAHVSWMKRQYSEIQSLKEHLPKNDVIIHMDFAENYNCKSVEEIQSAYWNQTSVTLHPVVNLLRIGRKGS</sequence>
<dbReference type="OrthoDB" id="10068393at2759"/>
<gene>
    <name evidence="1" type="ORF">LOTGIDRAFT_163159</name>
</gene>
<evidence type="ECO:0000313" key="2">
    <source>
        <dbReference type="Proteomes" id="UP000030746"/>
    </source>
</evidence>
<accession>V4BSA0</accession>
<dbReference type="EMBL" id="KB202199">
    <property type="protein sequence ID" value="ESO91799.1"/>
    <property type="molecule type" value="Genomic_DNA"/>
</dbReference>
<keyword evidence="2" id="KW-1185">Reference proteome</keyword>
<dbReference type="OMA" id="TSECYID"/>
<dbReference type="KEGG" id="lgi:LOTGIDRAFT_163159"/>
<dbReference type="GeneID" id="20239275"/>
<dbReference type="HOGENOM" id="CLU_827132_0_0_1"/>
<protein>
    <submittedName>
        <fullName evidence="1">Uncharacterized protein</fullName>
    </submittedName>
</protein>
<reference evidence="1 2" key="1">
    <citation type="journal article" date="2013" name="Nature">
        <title>Insights into bilaterian evolution from three spiralian genomes.</title>
        <authorList>
            <person name="Simakov O."/>
            <person name="Marletaz F."/>
            <person name="Cho S.J."/>
            <person name="Edsinger-Gonzales E."/>
            <person name="Havlak P."/>
            <person name="Hellsten U."/>
            <person name="Kuo D.H."/>
            <person name="Larsson T."/>
            <person name="Lv J."/>
            <person name="Arendt D."/>
            <person name="Savage R."/>
            <person name="Osoegawa K."/>
            <person name="de Jong P."/>
            <person name="Grimwood J."/>
            <person name="Chapman J.A."/>
            <person name="Shapiro H."/>
            <person name="Aerts A."/>
            <person name="Otillar R.P."/>
            <person name="Terry A.Y."/>
            <person name="Boore J.L."/>
            <person name="Grigoriev I.V."/>
            <person name="Lindberg D.R."/>
            <person name="Seaver E.C."/>
            <person name="Weisblat D.A."/>
            <person name="Putnam N.H."/>
            <person name="Rokhsar D.S."/>
        </authorList>
    </citation>
    <scope>NUCLEOTIDE SEQUENCE [LARGE SCALE GENOMIC DNA]</scope>
</reference>
<dbReference type="AlphaFoldDB" id="V4BSA0"/>
<organism evidence="1 2">
    <name type="scientific">Lottia gigantea</name>
    <name type="common">Giant owl limpet</name>
    <dbReference type="NCBI Taxonomy" id="225164"/>
    <lineage>
        <taxon>Eukaryota</taxon>
        <taxon>Metazoa</taxon>
        <taxon>Spiralia</taxon>
        <taxon>Lophotrochozoa</taxon>
        <taxon>Mollusca</taxon>
        <taxon>Gastropoda</taxon>
        <taxon>Patellogastropoda</taxon>
        <taxon>Lottioidea</taxon>
        <taxon>Lottiidae</taxon>
        <taxon>Lottia</taxon>
    </lineage>
</organism>
<dbReference type="PANTHER" id="PTHR46601">
    <property type="entry name" value="ULP_PROTEASE DOMAIN-CONTAINING PROTEIN"/>
    <property type="match status" value="1"/>
</dbReference>
<name>V4BSA0_LOTGI</name>
<proteinExistence type="predicted"/>
<evidence type="ECO:0000313" key="1">
    <source>
        <dbReference type="EMBL" id="ESO91799.1"/>
    </source>
</evidence>
<dbReference type="Proteomes" id="UP000030746">
    <property type="component" value="Unassembled WGS sequence"/>
</dbReference>